<accession>A0A5J4ZJC6</accession>
<protein>
    <submittedName>
        <fullName evidence="1">Uncharacterized protein</fullName>
    </submittedName>
</protein>
<name>A0A5J4ZJC6_9ASTE</name>
<dbReference type="Proteomes" id="UP000325577">
    <property type="component" value="Linkage Group LG7"/>
</dbReference>
<dbReference type="AlphaFoldDB" id="A0A5J4ZJC6"/>
<reference evidence="1 2" key="1">
    <citation type="submission" date="2019-09" db="EMBL/GenBank/DDBJ databases">
        <title>A chromosome-level genome assembly of the Chinese tupelo Nyssa sinensis.</title>
        <authorList>
            <person name="Yang X."/>
            <person name="Kang M."/>
            <person name="Yang Y."/>
            <person name="Xiong H."/>
            <person name="Wang M."/>
            <person name="Zhang Z."/>
            <person name="Wang Z."/>
            <person name="Wu H."/>
            <person name="Ma T."/>
            <person name="Liu J."/>
            <person name="Xi Z."/>
        </authorList>
    </citation>
    <scope>NUCLEOTIDE SEQUENCE [LARGE SCALE GENOMIC DNA]</scope>
    <source>
        <strain evidence="1">J267</strain>
        <tissue evidence="1">Leaf</tissue>
    </source>
</reference>
<dbReference type="EMBL" id="CM018050">
    <property type="protein sequence ID" value="KAA8517666.1"/>
    <property type="molecule type" value="Genomic_DNA"/>
</dbReference>
<gene>
    <name evidence="1" type="ORF">F0562_015140</name>
</gene>
<sequence length="108" mass="12038">MAGASSRDPSCFDPPLHRIKDDSDLTTYISKYEDVFLANMIIDLGGKKENPRMASSEYSEVELSHAYAVKDRDWSHFLDPNRQTIRGSTIDVLEPGLIGIPIGIPSEQ</sequence>
<evidence type="ECO:0000313" key="2">
    <source>
        <dbReference type="Proteomes" id="UP000325577"/>
    </source>
</evidence>
<proteinExistence type="predicted"/>
<organism evidence="1 2">
    <name type="scientific">Nyssa sinensis</name>
    <dbReference type="NCBI Taxonomy" id="561372"/>
    <lineage>
        <taxon>Eukaryota</taxon>
        <taxon>Viridiplantae</taxon>
        <taxon>Streptophyta</taxon>
        <taxon>Embryophyta</taxon>
        <taxon>Tracheophyta</taxon>
        <taxon>Spermatophyta</taxon>
        <taxon>Magnoliopsida</taxon>
        <taxon>eudicotyledons</taxon>
        <taxon>Gunneridae</taxon>
        <taxon>Pentapetalae</taxon>
        <taxon>asterids</taxon>
        <taxon>Cornales</taxon>
        <taxon>Nyssaceae</taxon>
        <taxon>Nyssa</taxon>
    </lineage>
</organism>
<keyword evidence="2" id="KW-1185">Reference proteome</keyword>
<evidence type="ECO:0000313" key="1">
    <source>
        <dbReference type="EMBL" id="KAA8517666.1"/>
    </source>
</evidence>